<organism evidence="7 8">
    <name type="scientific">Porphyromonas cangingivalis</name>
    <dbReference type="NCBI Taxonomy" id="36874"/>
    <lineage>
        <taxon>Bacteria</taxon>
        <taxon>Pseudomonadati</taxon>
        <taxon>Bacteroidota</taxon>
        <taxon>Bacteroidia</taxon>
        <taxon>Bacteroidales</taxon>
        <taxon>Porphyromonadaceae</taxon>
        <taxon>Porphyromonas</taxon>
    </lineage>
</organism>
<sequence>MNKIESTSLFRNLDYITVVLYLLIVFLGWITIYAAGYDIQNAGVFDLHGRTGSQLMWLGVSFVFIVLILSSDGTFIKAFTPWIYVFMLLLLIVTIFIAPDIKGSHSWLVITDTMRLQPAEFAKVTTALMLAQWCSRYEFSISNKQDLLVSLLIFLLPMLIIVLQNETGSAVVFATFFLVMYREGLTGSIIALGVVMALIFILAMKFSGVMWGETSADTLVVLSVIYLSTYLAIETYGHLPHLRIVAAVIPIITFSSAFVTSFFVDVDFGYAAMISLALFSVYLIINLFINRGRRLGFTLAFTLTAVACFMGIEYFFNNVLQDHQQNRILVSLGIKDDPAGAGYNVNQSMIAIGSGGLTGKGFLNGTQTKLKYVPEQDTDFIFCTVGEESGFIGSTLVLALYLALLLRLIYLAERQSDPFARIYGYSVACILFFHLVINIGMVIGLVPVIGIPLPYFSYGGSSLLSFSILLFIFLRLDTLKKEL</sequence>
<feature type="transmembrane region" description="Helical" evidence="6">
    <location>
        <begin position="270"/>
        <end position="289"/>
    </location>
</feature>
<feature type="transmembrane region" description="Helical" evidence="6">
    <location>
        <begin position="184"/>
        <end position="204"/>
    </location>
</feature>
<protein>
    <recommendedName>
        <fullName evidence="9">Rod shape-determining protein RodA</fullName>
    </recommendedName>
</protein>
<dbReference type="STRING" id="36874.HQ34_04850"/>
<dbReference type="eggNOG" id="COG0772">
    <property type="taxonomic scope" value="Bacteria"/>
</dbReference>
<evidence type="ECO:0000256" key="2">
    <source>
        <dbReference type="ARBA" id="ARBA00022692"/>
    </source>
</evidence>
<feature type="transmembrane region" description="Helical" evidence="6">
    <location>
        <begin position="12"/>
        <end position="35"/>
    </location>
</feature>
<feature type="transmembrane region" description="Helical" evidence="6">
    <location>
        <begin position="422"/>
        <end position="449"/>
    </location>
</feature>
<evidence type="ECO:0000256" key="5">
    <source>
        <dbReference type="ARBA" id="ARBA00023136"/>
    </source>
</evidence>
<feature type="transmembrane region" description="Helical" evidence="6">
    <location>
        <begin position="82"/>
        <end position="99"/>
    </location>
</feature>
<evidence type="ECO:0000256" key="3">
    <source>
        <dbReference type="ARBA" id="ARBA00022960"/>
    </source>
</evidence>
<dbReference type="Pfam" id="PF01098">
    <property type="entry name" value="FTSW_RODA_SPOVE"/>
    <property type="match status" value="2"/>
</dbReference>
<feature type="transmembrane region" description="Helical" evidence="6">
    <location>
        <begin position="296"/>
        <end position="316"/>
    </location>
</feature>
<feature type="transmembrane region" description="Helical" evidence="6">
    <location>
        <begin position="55"/>
        <end position="75"/>
    </location>
</feature>
<feature type="transmembrane region" description="Helical" evidence="6">
    <location>
        <begin position="391"/>
        <end position="410"/>
    </location>
</feature>
<dbReference type="GO" id="GO:0032153">
    <property type="term" value="C:cell division site"/>
    <property type="evidence" value="ECO:0007669"/>
    <property type="project" value="TreeGrafter"/>
</dbReference>
<keyword evidence="4 6" id="KW-1133">Transmembrane helix</keyword>
<feature type="transmembrane region" description="Helical" evidence="6">
    <location>
        <begin position="245"/>
        <end position="264"/>
    </location>
</feature>
<keyword evidence="8" id="KW-1185">Reference proteome</keyword>
<dbReference type="PANTHER" id="PTHR30474:SF1">
    <property type="entry name" value="PEPTIDOGLYCAN GLYCOSYLTRANSFERASE MRDB"/>
    <property type="match status" value="1"/>
</dbReference>
<evidence type="ECO:0000256" key="1">
    <source>
        <dbReference type="ARBA" id="ARBA00004141"/>
    </source>
</evidence>
<dbReference type="EMBL" id="JQJD01000010">
    <property type="protein sequence ID" value="KGN82440.1"/>
    <property type="molecule type" value="Genomic_DNA"/>
</dbReference>
<dbReference type="GO" id="GO:0005886">
    <property type="term" value="C:plasma membrane"/>
    <property type="evidence" value="ECO:0007669"/>
    <property type="project" value="TreeGrafter"/>
</dbReference>
<evidence type="ECO:0008006" key="9">
    <source>
        <dbReference type="Google" id="ProtNLM"/>
    </source>
</evidence>
<dbReference type="NCBIfam" id="NF037961">
    <property type="entry name" value="RodA_shape"/>
    <property type="match status" value="2"/>
</dbReference>
<accession>A0A0A2EY62</accession>
<reference evidence="7 8" key="1">
    <citation type="submission" date="2014-08" db="EMBL/GenBank/DDBJ databases">
        <title>Porphyromonas cangingivalis strain:COT-109_OH1386 Genome sequencing.</title>
        <authorList>
            <person name="Wallis C."/>
            <person name="Deusch O."/>
            <person name="O'Flynn C."/>
            <person name="Davis I."/>
            <person name="Jospin G."/>
            <person name="Darling A.E."/>
            <person name="Coil D.A."/>
            <person name="Alexiev A."/>
            <person name="Horsfall A."/>
            <person name="Kirkwood N."/>
            <person name="Harris S."/>
            <person name="Eisen J.A."/>
        </authorList>
    </citation>
    <scope>NUCLEOTIDE SEQUENCE [LARGE SCALE GENOMIC DNA]</scope>
    <source>
        <strain evidence="8">COT-109 OH1386</strain>
    </source>
</reference>
<dbReference type="OrthoDB" id="9768187at2"/>
<evidence type="ECO:0000256" key="6">
    <source>
        <dbReference type="SAM" id="Phobius"/>
    </source>
</evidence>
<name>A0A0A2EY62_PORCN</name>
<comment type="subcellular location">
    <subcellularLocation>
        <location evidence="1">Membrane</location>
        <topology evidence="1">Multi-pass membrane protein</topology>
    </subcellularLocation>
</comment>
<feature type="transmembrane region" description="Helical" evidence="6">
    <location>
        <begin position="216"/>
        <end position="233"/>
    </location>
</feature>
<proteinExistence type="predicted"/>
<keyword evidence="2 6" id="KW-0812">Transmembrane</keyword>
<keyword evidence="5 6" id="KW-0472">Membrane</keyword>
<gene>
    <name evidence="7" type="ORF">HQ35_02475</name>
</gene>
<feature type="transmembrane region" description="Helical" evidence="6">
    <location>
        <begin position="455"/>
        <end position="474"/>
    </location>
</feature>
<dbReference type="GO" id="GO:0008360">
    <property type="term" value="P:regulation of cell shape"/>
    <property type="evidence" value="ECO:0007669"/>
    <property type="project" value="UniProtKB-KW"/>
</dbReference>
<feature type="transmembrane region" description="Helical" evidence="6">
    <location>
        <begin position="147"/>
        <end position="163"/>
    </location>
</feature>
<dbReference type="AlphaFoldDB" id="A0A0A2EY62"/>
<dbReference type="PANTHER" id="PTHR30474">
    <property type="entry name" value="CELL CYCLE PROTEIN"/>
    <property type="match status" value="1"/>
</dbReference>
<evidence type="ECO:0000313" key="7">
    <source>
        <dbReference type="EMBL" id="KGN82440.1"/>
    </source>
</evidence>
<dbReference type="GO" id="GO:0051301">
    <property type="term" value="P:cell division"/>
    <property type="evidence" value="ECO:0007669"/>
    <property type="project" value="InterPro"/>
</dbReference>
<dbReference type="GO" id="GO:0015648">
    <property type="term" value="F:lipid-linked peptidoglycan transporter activity"/>
    <property type="evidence" value="ECO:0007669"/>
    <property type="project" value="TreeGrafter"/>
</dbReference>
<dbReference type="RefSeq" id="WP_036850694.1">
    <property type="nucleotide sequence ID" value="NZ_JQJD01000010.1"/>
</dbReference>
<keyword evidence="3" id="KW-0133">Cell shape</keyword>
<comment type="caution">
    <text evidence="7">The sequence shown here is derived from an EMBL/GenBank/DDBJ whole genome shotgun (WGS) entry which is preliminary data.</text>
</comment>
<evidence type="ECO:0000256" key="4">
    <source>
        <dbReference type="ARBA" id="ARBA00022989"/>
    </source>
</evidence>
<evidence type="ECO:0000313" key="8">
    <source>
        <dbReference type="Proteomes" id="UP000030125"/>
    </source>
</evidence>
<dbReference type="InterPro" id="IPR001182">
    <property type="entry name" value="FtsW/RodA"/>
</dbReference>
<dbReference type="Proteomes" id="UP000030125">
    <property type="component" value="Unassembled WGS sequence"/>
</dbReference>